<feature type="compositionally biased region" description="Polar residues" evidence="1">
    <location>
        <begin position="198"/>
        <end position="209"/>
    </location>
</feature>
<dbReference type="InterPro" id="IPR009038">
    <property type="entry name" value="GOLD_dom"/>
</dbReference>
<dbReference type="InterPro" id="IPR045875">
    <property type="entry name" value="NTF2"/>
</dbReference>
<feature type="compositionally biased region" description="Basic and acidic residues" evidence="1">
    <location>
        <begin position="258"/>
        <end position="270"/>
    </location>
</feature>
<dbReference type="PANTHER" id="PTHR12612">
    <property type="entry name" value="NUCLEAR TRANSPORT FACTOR 2"/>
    <property type="match status" value="1"/>
</dbReference>
<feature type="signal peptide" evidence="3">
    <location>
        <begin position="1"/>
        <end position="21"/>
    </location>
</feature>
<feature type="compositionally biased region" description="Low complexity" evidence="1">
    <location>
        <begin position="107"/>
        <end position="120"/>
    </location>
</feature>
<dbReference type="Pfam" id="PF01105">
    <property type="entry name" value="EMP24_GP25L"/>
    <property type="match status" value="1"/>
</dbReference>
<dbReference type="Pfam" id="PF02136">
    <property type="entry name" value="NTF2"/>
    <property type="match status" value="1"/>
</dbReference>
<dbReference type="SUPFAM" id="SSF54427">
    <property type="entry name" value="NTF2-like"/>
    <property type="match status" value="1"/>
</dbReference>
<feature type="region of interest" description="Disordered" evidence="1">
    <location>
        <begin position="162"/>
        <end position="213"/>
    </location>
</feature>
<feature type="region of interest" description="Disordered" evidence="1">
    <location>
        <begin position="229"/>
        <end position="272"/>
    </location>
</feature>
<feature type="transmembrane region" description="Helical" evidence="2">
    <location>
        <begin position="535"/>
        <end position="556"/>
    </location>
</feature>
<evidence type="ECO:0000313" key="7">
    <source>
        <dbReference type="Proteomes" id="UP000243686"/>
    </source>
</evidence>
<feature type="compositionally biased region" description="Polar residues" evidence="1">
    <location>
        <begin position="59"/>
        <end position="76"/>
    </location>
</feature>
<sequence>MWSNLFSIWVCFSLCFRRIDADDERFSGTQSHLQHSLPHEQMQHINSDIGKEQRHATGTEFQGGQPNIDQRVQQPPQYHEPPLSSDVSRTNDPHRTAPTATQHIHVPPDSQPSQVSGSSSAHYVARPSDTRAAADMNADSPGFQHATVARHEGQRLPYRQTEFHSESHGSSPSYSQQVNVDNMHTGGNVDMRLDLDDQGQQNPAASQLHPSDRFHDQNAKFDAVRSHDTIPPQTVRQHKVHEPSESHHPEGRTASQLRESHQPEHWERDGLPVSFGSSSDFIHKRASDDHQLDSAPDLYNQFRHSHETDERQAPRQGEVPQRRSNIPRELQLDDTYVFPSADEDRRGRSLSDDFVSMTLIVSPGIKECVFYVPISNFILDYQVIRGGLIDVGLFVKDPQGEPIATRPPSPDATVSIKVPPHFQLRPYAICFDNRKASYADKHVSFSIDVDLNWDNPSSAERAVIEALHKSSFADAQTEAMDAQYMESWKALSDRMESLFGRLRRIEHLQQKTDNFASVDKALMEANGERVLRGSLVQIFILLTVAGIQTLLIRAFFDFNSRFYRRMHSVKMDEDEEKRWRLASEAGQKFSSLYYRAFDKPNRPEIPGFFMDTVVLLWNGNRVEGNDAVVQFLNKLPTCSTMLHSLSAQPVHKSLSGDRLLVLVNVFGTIKFDQHNTRQFSETFFLTQKDGLWRVQSDTFRAGLTTDGLLRIPFIAVVLEDASLGEDDVSLAAANVSVFNFRFNDLFLLRLTVM</sequence>
<dbReference type="InterPro" id="IPR032710">
    <property type="entry name" value="NTF2-like_dom_sf"/>
</dbReference>
<feature type="domain" description="NTF2" evidence="4">
    <location>
        <begin position="585"/>
        <end position="701"/>
    </location>
</feature>
<feature type="region of interest" description="Disordered" evidence="1">
    <location>
        <begin position="305"/>
        <end position="348"/>
    </location>
</feature>
<dbReference type="InterPro" id="IPR002075">
    <property type="entry name" value="NTF2_dom"/>
</dbReference>
<feature type="region of interest" description="Disordered" evidence="1">
    <location>
        <begin position="50"/>
        <end position="123"/>
    </location>
</feature>
<organism evidence="6 7">
    <name type="scientific">Opisthorchis viverrini</name>
    <name type="common">Southeast Asian liver fluke</name>
    <dbReference type="NCBI Taxonomy" id="6198"/>
    <lineage>
        <taxon>Eukaryota</taxon>
        <taxon>Metazoa</taxon>
        <taxon>Spiralia</taxon>
        <taxon>Lophotrochozoa</taxon>
        <taxon>Platyhelminthes</taxon>
        <taxon>Trematoda</taxon>
        <taxon>Digenea</taxon>
        <taxon>Opisthorchiida</taxon>
        <taxon>Opisthorchiata</taxon>
        <taxon>Opisthorchiidae</taxon>
        <taxon>Opisthorchis</taxon>
    </lineage>
</organism>
<evidence type="ECO:0000256" key="2">
    <source>
        <dbReference type="SAM" id="Phobius"/>
    </source>
</evidence>
<evidence type="ECO:0000313" key="6">
    <source>
        <dbReference type="EMBL" id="OON14855.1"/>
    </source>
</evidence>
<name>A0A1S8WK82_OPIVI</name>
<gene>
    <name evidence="6" type="ORF">X801_09346</name>
</gene>
<dbReference type="EMBL" id="KV906372">
    <property type="protein sequence ID" value="OON14855.1"/>
    <property type="molecule type" value="Genomic_DNA"/>
</dbReference>
<reference evidence="6 7" key="1">
    <citation type="submission" date="2015-03" db="EMBL/GenBank/DDBJ databases">
        <title>Draft genome of the nematode, Opisthorchis viverrini.</title>
        <authorList>
            <person name="Mitreva M."/>
        </authorList>
    </citation>
    <scope>NUCLEOTIDE SEQUENCE [LARGE SCALE GENOMIC DNA]</scope>
    <source>
        <strain evidence="6">Khon Kaen</strain>
    </source>
</reference>
<evidence type="ECO:0000256" key="3">
    <source>
        <dbReference type="SAM" id="SignalP"/>
    </source>
</evidence>
<evidence type="ECO:0000259" key="4">
    <source>
        <dbReference type="PROSITE" id="PS50177"/>
    </source>
</evidence>
<dbReference type="InterPro" id="IPR018222">
    <property type="entry name" value="Nuclear_transport_factor_2_euk"/>
</dbReference>
<dbReference type="GO" id="GO:0006913">
    <property type="term" value="P:nucleocytoplasmic transport"/>
    <property type="evidence" value="ECO:0007669"/>
    <property type="project" value="InterPro"/>
</dbReference>
<keyword evidence="2" id="KW-0472">Membrane</keyword>
<accession>A0A1S8WK82</accession>
<keyword evidence="3" id="KW-0732">Signal</keyword>
<evidence type="ECO:0000256" key="1">
    <source>
        <dbReference type="SAM" id="MobiDB-lite"/>
    </source>
</evidence>
<dbReference type="PROSITE" id="PS50177">
    <property type="entry name" value="NTF2_DOMAIN"/>
    <property type="match status" value="1"/>
</dbReference>
<feature type="domain" description="GOLD" evidence="5">
    <location>
        <begin position="362"/>
        <end position="449"/>
    </location>
</feature>
<keyword evidence="7" id="KW-1185">Reference proteome</keyword>
<dbReference type="Proteomes" id="UP000243686">
    <property type="component" value="Unassembled WGS sequence"/>
</dbReference>
<feature type="compositionally biased region" description="Basic and acidic residues" evidence="1">
    <location>
        <begin position="240"/>
        <end position="251"/>
    </location>
</feature>
<dbReference type="AlphaFoldDB" id="A0A1S8WK82"/>
<keyword evidence="2" id="KW-1133">Transmembrane helix</keyword>
<dbReference type="PROSITE" id="PS50866">
    <property type="entry name" value="GOLD"/>
    <property type="match status" value="1"/>
</dbReference>
<proteinExistence type="predicted"/>
<keyword evidence="2" id="KW-0812">Transmembrane</keyword>
<protein>
    <submittedName>
        <fullName evidence="6">Nuclear transport factor 2 domain protein</fullName>
    </submittedName>
</protein>
<evidence type="ECO:0000259" key="5">
    <source>
        <dbReference type="PROSITE" id="PS50866"/>
    </source>
</evidence>
<dbReference type="Gene3D" id="3.10.450.50">
    <property type="match status" value="1"/>
</dbReference>
<dbReference type="SMART" id="SM01190">
    <property type="entry name" value="EMP24_GP25L"/>
    <property type="match status" value="1"/>
</dbReference>
<feature type="chain" id="PRO_5012368344" evidence="3">
    <location>
        <begin position="22"/>
        <end position="753"/>
    </location>
</feature>